<organism evidence="1 2">
    <name type="scientific">Paenibacillus mesotrionivorans</name>
    <dbReference type="NCBI Taxonomy" id="3160968"/>
    <lineage>
        <taxon>Bacteria</taxon>
        <taxon>Bacillati</taxon>
        <taxon>Bacillota</taxon>
        <taxon>Bacilli</taxon>
        <taxon>Bacillales</taxon>
        <taxon>Paenibacillaceae</taxon>
        <taxon>Paenibacillus</taxon>
    </lineage>
</organism>
<sequence>MERSRTPLTKWFTAIYYISNPHRGINAVALQHLLHVTYKTAWSMLHAIRQAMSHDENLPPLSGQVQIHGATLTLWEAGIGFFVAPTTPSVLVGLSLTPEGKPARVRMQAISSSNYEGGQPSAETFADFRSFHLAPEDQISSLECKRYGPRKLKKGWSLVRQTAEWLNSTFHGIGSKYRQRYLNEFCCRMNLVLAGRNPFHEISLMCARPICYSY</sequence>
<comment type="caution">
    <text evidence="1">The sequence shown here is derived from an EMBL/GenBank/DDBJ whole genome shotgun (WGS) entry which is preliminary data.</text>
</comment>
<keyword evidence="2" id="KW-1185">Reference proteome</keyword>
<name>A0ACC7NY32_9BACL</name>
<dbReference type="Proteomes" id="UP001631969">
    <property type="component" value="Unassembled WGS sequence"/>
</dbReference>
<reference evidence="1" key="1">
    <citation type="submission" date="2024-12" db="EMBL/GenBank/DDBJ databases">
        <authorList>
            <person name="Wu N."/>
        </authorList>
    </citation>
    <scope>NUCLEOTIDE SEQUENCE</scope>
    <source>
        <strain evidence="1">P15</strain>
    </source>
</reference>
<protein>
    <submittedName>
        <fullName evidence="1">Uncharacterized protein</fullName>
    </submittedName>
</protein>
<gene>
    <name evidence="1" type="ORF">ACI1P1_08250</name>
</gene>
<accession>A0ACC7NY32</accession>
<dbReference type="EMBL" id="JBJURJ010000004">
    <property type="protein sequence ID" value="MFM9328274.1"/>
    <property type="molecule type" value="Genomic_DNA"/>
</dbReference>
<proteinExistence type="predicted"/>
<evidence type="ECO:0000313" key="2">
    <source>
        <dbReference type="Proteomes" id="UP001631969"/>
    </source>
</evidence>
<evidence type="ECO:0000313" key="1">
    <source>
        <dbReference type="EMBL" id="MFM9328274.1"/>
    </source>
</evidence>